<accession>A0A2N5V494</accession>
<organism evidence="2 3">
    <name type="scientific">Puccinia coronata f. sp. avenae</name>
    <dbReference type="NCBI Taxonomy" id="200324"/>
    <lineage>
        <taxon>Eukaryota</taxon>
        <taxon>Fungi</taxon>
        <taxon>Dikarya</taxon>
        <taxon>Basidiomycota</taxon>
        <taxon>Pucciniomycotina</taxon>
        <taxon>Pucciniomycetes</taxon>
        <taxon>Pucciniales</taxon>
        <taxon>Pucciniaceae</taxon>
        <taxon>Puccinia</taxon>
    </lineage>
</organism>
<dbReference type="Proteomes" id="UP000235392">
    <property type="component" value="Unassembled WGS sequence"/>
</dbReference>
<protein>
    <submittedName>
        <fullName evidence="2">Uncharacterized protein</fullName>
    </submittedName>
</protein>
<evidence type="ECO:0000313" key="3">
    <source>
        <dbReference type="Proteomes" id="UP000235392"/>
    </source>
</evidence>
<proteinExistence type="predicted"/>
<name>A0A2N5V494_9BASI</name>
<evidence type="ECO:0000256" key="1">
    <source>
        <dbReference type="SAM" id="MobiDB-lite"/>
    </source>
</evidence>
<comment type="caution">
    <text evidence="2">The sequence shown here is derived from an EMBL/GenBank/DDBJ whole genome shotgun (WGS) entry which is preliminary data.</text>
</comment>
<feature type="compositionally biased region" description="Basic and acidic residues" evidence="1">
    <location>
        <begin position="51"/>
        <end position="60"/>
    </location>
</feature>
<gene>
    <name evidence="2" type="ORF">PCASD_05846</name>
</gene>
<dbReference type="EMBL" id="PGCI01000055">
    <property type="protein sequence ID" value="PLW44726.1"/>
    <property type="molecule type" value="Genomic_DNA"/>
</dbReference>
<sequence>MDNQDFAGLQSQFQEMQNILHQQAKIIAGLTAAARDQQHHQNHHHTPHNSLEAEKSLSLL</sequence>
<evidence type="ECO:0000313" key="2">
    <source>
        <dbReference type="EMBL" id="PLW44726.1"/>
    </source>
</evidence>
<feature type="region of interest" description="Disordered" evidence="1">
    <location>
        <begin position="31"/>
        <end position="60"/>
    </location>
</feature>
<dbReference type="AlphaFoldDB" id="A0A2N5V494"/>
<reference evidence="2 3" key="1">
    <citation type="submission" date="2017-11" db="EMBL/GenBank/DDBJ databases">
        <title>De novo assembly and phasing of dikaryotic genomes from two isolates of Puccinia coronata f. sp. avenae, the causal agent of oat crown rust.</title>
        <authorList>
            <person name="Miller M.E."/>
            <person name="Zhang Y."/>
            <person name="Omidvar V."/>
            <person name="Sperschneider J."/>
            <person name="Schwessinger B."/>
            <person name="Raley C."/>
            <person name="Palmer J.M."/>
            <person name="Garnica D."/>
            <person name="Upadhyaya N."/>
            <person name="Rathjen J."/>
            <person name="Taylor J.M."/>
            <person name="Park R.F."/>
            <person name="Dodds P.N."/>
            <person name="Hirsch C.D."/>
            <person name="Kianian S.F."/>
            <person name="Figueroa M."/>
        </authorList>
    </citation>
    <scope>NUCLEOTIDE SEQUENCE [LARGE SCALE GENOMIC DNA]</scope>
    <source>
        <strain evidence="2">12SD80</strain>
    </source>
</reference>